<accession>A0ABD3HEC6</accession>
<protein>
    <submittedName>
        <fullName evidence="1">Uncharacterized protein</fullName>
    </submittedName>
</protein>
<organism evidence="1 2">
    <name type="scientific">Riccia sorocarpa</name>
    <dbReference type="NCBI Taxonomy" id="122646"/>
    <lineage>
        <taxon>Eukaryota</taxon>
        <taxon>Viridiplantae</taxon>
        <taxon>Streptophyta</taxon>
        <taxon>Embryophyta</taxon>
        <taxon>Marchantiophyta</taxon>
        <taxon>Marchantiopsida</taxon>
        <taxon>Marchantiidae</taxon>
        <taxon>Marchantiales</taxon>
        <taxon>Ricciaceae</taxon>
        <taxon>Riccia</taxon>
    </lineage>
</organism>
<sequence length="87" mass="9581">MLGVVAWEVSRSSNCEGSWSRISKAQIHGCPDTAISLKLYGKMEVSEAELDAILPSERWIWSVGGRSLAYTNVGSCSREMSVEEELD</sequence>
<name>A0ABD3HEC6_9MARC</name>
<gene>
    <name evidence="1" type="ORF">R1sor_015044</name>
</gene>
<proteinExistence type="predicted"/>
<reference evidence="1 2" key="1">
    <citation type="submission" date="2024-09" db="EMBL/GenBank/DDBJ databases">
        <title>Chromosome-scale assembly of Riccia sorocarpa.</title>
        <authorList>
            <person name="Paukszto L."/>
        </authorList>
    </citation>
    <scope>NUCLEOTIDE SEQUENCE [LARGE SCALE GENOMIC DNA]</scope>
    <source>
        <strain evidence="1">LP-2024</strain>
        <tissue evidence="1">Aerial parts of the thallus</tissue>
    </source>
</reference>
<dbReference type="Proteomes" id="UP001633002">
    <property type="component" value="Unassembled WGS sequence"/>
</dbReference>
<dbReference type="EMBL" id="JBJQOH010000004">
    <property type="protein sequence ID" value="KAL3688735.1"/>
    <property type="molecule type" value="Genomic_DNA"/>
</dbReference>
<dbReference type="AlphaFoldDB" id="A0ABD3HEC6"/>
<comment type="caution">
    <text evidence="1">The sequence shown here is derived from an EMBL/GenBank/DDBJ whole genome shotgun (WGS) entry which is preliminary data.</text>
</comment>
<evidence type="ECO:0000313" key="2">
    <source>
        <dbReference type="Proteomes" id="UP001633002"/>
    </source>
</evidence>
<evidence type="ECO:0000313" key="1">
    <source>
        <dbReference type="EMBL" id="KAL3688735.1"/>
    </source>
</evidence>
<keyword evidence="2" id="KW-1185">Reference proteome</keyword>